<gene>
    <name evidence="8" type="ORF">M622_11995</name>
</gene>
<feature type="transmembrane region" description="Helical" evidence="7">
    <location>
        <begin position="43"/>
        <end position="67"/>
    </location>
</feature>
<dbReference type="OrthoDB" id="8538786at2"/>
<feature type="transmembrane region" description="Helical" evidence="7">
    <location>
        <begin position="146"/>
        <end position="164"/>
    </location>
</feature>
<protein>
    <submittedName>
        <fullName evidence="8">Uncharacterized protein</fullName>
    </submittedName>
</protein>
<evidence type="ECO:0000256" key="5">
    <source>
        <dbReference type="ARBA" id="ARBA00022989"/>
    </source>
</evidence>
<feature type="transmembrane region" description="Helical" evidence="7">
    <location>
        <begin position="12"/>
        <end position="37"/>
    </location>
</feature>
<dbReference type="PANTHER" id="PTHR30250">
    <property type="entry name" value="PST FAMILY PREDICTED COLANIC ACID TRANSPORTER"/>
    <property type="match status" value="1"/>
</dbReference>
<accession>S9ZPW6</accession>
<evidence type="ECO:0000256" key="2">
    <source>
        <dbReference type="ARBA" id="ARBA00007430"/>
    </source>
</evidence>
<keyword evidence="5 7" id="KW-1133">Transmembrane helix</keyword>
<keyword evidence="3" id="KW-1003">Cell membrane</keyword>
<evidence type="ECO:0000256" key="1">
    <source>
        <dbReference type="ARBA" id="ARBA00004651"/>
    </source>
</evidence>
<dbReference type="InterPro" id="IPR050833">
    <property type="entry name" value="Poly_Biosynth_Transport"/>
</dbReference>
<dbReference type="Proteomes" id="UP000015455">
    <property type="component" value="Unassembled WGS sequence"/>
</dbReference>
<dbReference type="GO" id="GO:0005886">
    <property type="term" value="C:plasma membrane"/>
    <property type="evidence" value="ECO:0007669"/>
    <property type="project" value="UniProtKB-SubCell"/>
</dbReference>
<feature type="transmembrane region" description="Helical" evidence="7">
    <location>
        <begin position="170"/>
        <end position="187"/>
    </location>
</feature>
<comment type="subcellular location">
    <subcellularLocation>
        <location evidence="1">Cell membrane</location>
        <topology evidence="1">Multi-pass membrane protein</topology>
    </subcellularLocation>
</comment>
<feature type="transmembrane region" description="Helical" evidence="7">
    <location>
        <begin position="448"/>
        <end position="473"/>
    </location>
</feature>
<keyword evidence="6 7" id="KW-0472">Membrane</keyword>
<evidence type="ECO:0000256" key="4">
    <source>
        <dbReference type="ARBA" id="ARBA00022692"/>
    </source>
</evidence>
<feature type="transmembrane region" description="Helical" evidence="7">
    <location>
        <begin position="355"/>
        <end position="373"/>
    </location>
</feature>
<evidence type="ECO:0000313" key="9">
    <source>
        <dbReference type="Proteomes" id="UP000015455"/>
    </source>
</evidence>
<evidence type="ECO:0000256" key="6">
    <source>
        <dbReference type="ARBA" id="ARBA00023136"/>
    </source>
</evidence>
<comment type="similarity">
    <text evidence="2">Belongs to the polysaccharide synthase family.</text>
</comment>
<feature type="transmembrane region" description="Helical" evidence="7">
    <location>
        <begin position="419"/>
        <end position="436"/>
    </location>
</feature>
<dbReference type="RefSeq" id="WP_021248383.1">
    <property type="nucleotide sequence ID" value="NZ_ATJV01000043.1"/>
</dbReference>
<feature type="transmembrane region" description="Helical" evidence="7">
    <location>
        <begin position="325"/>
        <end position="348"/>
    </location>
</feature>
<evidence type="ECO:0000313" key="8">
    <source>
        <dbReference type="EMBL" id="EPZ16626.1"/>
    </source>
</evidence>
<dbReference type="eggNOG" id="COG2244">
    <property type="taxonomic scope" value="Bacteria"/>
</dbReference>
<dbReference type="PANTHER" id="PTHR30250:SF10">
    <property type="entry name" value="LIPOPOLYSACCHARIDE BIOSYNTHESIS PROTEIN WZXC"/>
    <property type="match status" value="1"/>
</dbReference>
<feature type="transmembrane region" description="Helical" evidence="7">
    <location>
        <begin position="283"/>
        <end position="305"/>
    </location>
</feature>
<sequence>MSTSNSIRGGIKWLLTGSLGGQILQFAFGIALARLLVPEDFGFIVTIQIFTGFVGLVSGGGMGQALVQSHVASEHDFDVVFTAQLIIGALIFGGFYLCAPLIANAFGNPLYTGLVRVSAISFLLRPFVNTRASWLHREMRFKERSIIGLVVAVITGLASIAMAIAGAGPWSLILSGILGSLITLVLLDRVSERKPQLRLDYAVAQRFGAYGIKVSLNDLASYATKQASNAIISQTSGPSAVGLFNKGESLAWLPFSTLSASVYEAVFRAMSKAQDRPDEVKYLFYRMITLMVVYTMPVYVGLVWMAEPFMLFVYGERWLPSADPLRIVSLAGIFICIGHPCGAVLAAMNRLGREVWIHVSQGIVVALICYFSLKTWGIVGAAWGVFAGIAYSTPVMYYLATRCFPASLSDLSRALLPGLKLNLVLIVALAIVHVMLPSDWREARPALYMLLAGGVSGLAYLAAFLFLPAPALADEALRWRRVLKLSA</sequence>
<keyword evidence="4 7" id="KW-0812">Transmembrane</keyword>
<reference evidence="8 9" key="1">
    <citation type="submission" date="2013-06" db="EMBL/GenBank/DDBJ databases">
        <title>Draft genome sequence of Thauera terpenica.</title>
        <authorList>
            <person name="Liu B."/>
            <person name="Frostegard A.H."/>
            <person name="Shapleigh J.P."/>
        </authorList>
    </citation>
    <scope>NUCLEOTIDE SEQUENCE [LARGE SCALE GENOMIC DNA]</scope>
    <source>
        <strain evidence="8 9">58Eu</strain>
    </source>
</reference>
<name>S9ZPW6_9RHOO</name>
<evidence type="ECO:0000256" key="7">
    <source>
        <dbReference type="SAM" id="Phobius"/>
    </source>
</evidence>
<organism evidence="8 9">
    <name type="scientific">Thauera terpenica 58Eu</name>
    <dbReference type="NCBI Taxonomy" id="1348657"/>
    <lineage>
        <taxon>Bacteria</taxon>
        <taxon>Pseudomonadati</taxon>
        <taxon>Pseudomonadota</taxon>
        <taxon>Betaproteobacteria</taxon>
        <taxon>Rhodocyclales</taxon>
        <taxon>Zoogloeaceae</taxon>
        <taxon>Thauera</taxon>
    </lineage>
</organism>
<feature type="transmembrane region" description="Helical" evidence="7">
    <location>
        <begin position="379"/>
        <end position="399"/>
    </location>
</feature>
<keyword evidence="9" id="KW-1185">Reference proteome</keyword>
<dbReference type="CDD" id="cd13127">
    <property type="entry name" value="MATE_tuaB_like"/>
    <property type="match status" value="1"/>
</dbReference>
<dbReference type="Pfam" id="PF13440">
    <property type="entry name" value="Polysacc_synt_3"/>
    <property type="match status" value="1"/>
</dbReference>
<dbReference type="PATRIC" id="fig|1348657.5.peg.943"/>
<proteinExistence type="inferred from homology"/>
<evidence type="ECO:0000256" key="3">
    <source>
        <dbReference type="ARBA" id="ARBA00022475"/>
    </source>
</evidence>
<dbReference type="AlphaFoldDB" id="S9ZPW6"/>
<feature type="transmembrane region" description="Helical" evidence="7">
    <location>
        <begin position="79"/>
        <end position="103"/>
    </location>
</feature>
<dbReference type="EMBL" id="ATJV01000043">
    <property type="protein sequence ID" value="EPZ16626.1"/>
    <property type="molecule type" value="Genomic_DNA"/>
</dbReference>
<dbReference type="STRING" id="1348657.M622_11995"/>
<comment type="caution">
    <text evidence="8">The sequence shown here is derived from an EMBL/GenBank/DDBJ whole genome shotgun (WGS) entry which is preliminary data.</text>
</comment>